<dbReference type="SUPFAM" id="SSF81301">
    <property type="entry name" value="Nucleotidyltransferase"/>
    <property type="match status" value="1"/>
</dbReference>
<sequence>MERKRRKVEVVAYKEEWKKIFHEEATNIRELMGELITDIYHIGSTSISNIKAKPIIDIMPIVKDITQVDAFNMKMEALGYKAYGEYGLTGRRYFAKFSDWDENIRFAHVHFYQTDNPGVEQHLLFKDYLLSHLKDALEYSELKESLSEKYPNDIDRYMVGKDLFIKQILSKAGFARTYLREVKTDNEWEQYHIIREAELFKNPDNKYDRMHPSLSDSNNLHYVFYKGADIIGVIQIEQLTSEKVAFRNIAIKGNFKNRGFGSDLIKQAERIAKNKGYKLILLHAAKEAYNFYKRNGFSEMEFKEEVEFNLECIDMGKKI</sequence>
<evidence type="ECO:0000313" key="2">
    <source>
        <dbReference type="EMBL" id="KIE05404.1"/>
    </source>
</evidence>
<proteinExistence type="predicted"/>
<organism evidence="2 3">
    <name type="scientific">Candidatus Jidaibacter acanthamoebae</name>
    <dbReference type="NCBI Taxonomy" id="86105"/>
    <lineage>
        <taxon>Bacteria</taxon>
        <taxon>Pseudomonadati</taxon>
        <taxon>Pseudomonadota</taxon>
        <taxon>Alphaproteobacteria</taxon>
        <taxon>Rickettsiales</taxon>
        <taxon>Candidatus Midichloriaceae</taxon>
        <taxon>Candidatus Jidaibacter</taxon>
    </lineage>
</organism>
<dbReference type="AlphaFoldDB" id="A0A0C1QIQ5"/>
<dbReference type="Proteomes" id="UP000031258">
    <property type="component" value="Unassembled WGS sequence"/>
</dbReference>
<dbReference type="PROSITE" id="PS51186">
    <property type="entry name" value="GNAT"/>
    <property type="match status" value="1"/>
</dbReference>
<dbReference type="PANTHER" id="PTHR34822">
    <property type="entry name" value="GRPB DOMAIN PROTEIN (AFU_ORTHOLOGUE AFUA_1G01530)"/>
    <property type="match status" value="1"/>
</dbReference>
<evidence type="ECO:0000313" key="3">
    <source>
        <dbReference type="Proteomes" id="UP000031258"/>
    </source>
</evidence>
<dbReference type="GO" id="GO:0016747">
    <property type="term" value="F:acyltransferase activity, transferring groups other than amino-acyl groups"/>
    <property type="evidence" value="ECO:0007669"/>
    <property type="project" value="InterPro"/>
</dbReference>
<dbReference type="RefSeq" id="WP_068982007.1">
    <property type="nucleotide sequence ID" value="NZ_JSWE01000096.1"/>
</dbReference>
<gene>
    <name evidence="2" type="ORF">NF27_DT01780</name>
</gene>
<dbReference type="InterPro" id="IPR043519">
    <property type="entry name" value="NT_sf"/>
</dbReference>
<feature type="domain" description="N-acetyltransferase" evidence="1">
    <location>
        <begin position="177"/>
        <end position="319"/>
    </location>
</feature>
<dbReference type="STRING" id="86105.NF27_DT01780"/>
<name>A0A0C1QIQ5_9RICK</name>
<accession>A0A0C1QIQ5</accession>
<dbReference type="Pfam" id="PF00583">
    <property type="entry name" value="Acetyltransf_1"/>
    <property type="match status" value="1"/>
</dbReference>
<dbReference type="InterPro" id="IPR016181">
    <property type="entry name" value="Acyl_CoA_acyltransferase"/>
</dbReference>
<dbReference type="Gene3D" id="3.40.630.30">
    <property type="match status" value="1"/>
</dbReference>
<comment type="caution">
    <text evidence="2">The sequence shown here is derived from an EMBL/GenBank/DDBJ whole genome shotgun (WGS) entry which is preliminary data.</text>
</comment>
<keyword evidence="3" id="KW-1185">Reference proteome</keyword>
<dbReference type="SUPFAM" id="SSF55729">
    <property type="entry name" value="Acyl-CoA N-acyltransferases (Nat)"/>
    <property type="match status" value="1"/>
</dbReference>
<dbReference type="Gene3D" id="3.30.460.10">
    <property type="entry name" value="Beta Polymerase, domain 2"/>
    <property type="match status" value="1"/>
</dbReference>
<dbReference type="Pfam" id="PF04229">
    <property type="entry name" value="GrpB"/>
    <property type="match status" value="1"/>
</dbReference>
<evidence type="ECO:0000259" key="1">
    <source>
        <dbReference type="PROSITE" id="PS51186"/>
    </source>
</evidence>
<dbReference type="OrthoDB" id="9799092at2"/>
<dbReference type="EMBL" id="JSWE01000096">
    <property type="protein sequence ID" value="KIE05404.1"/>
    <property type="molecule type" value="Genomic_DNA"/>
</dbReference>
<dbReference type="InterPro" id="IPR007344">
    <property type="entry name" value="GrpB/CoaE"/>
</dbReference>
<dbReference type="InterPro" id="IPR000182">
    <property type="entry name" value="GNAT_dom"/>
</dbReference>
<reference evidence="2 3" key="1">
    <citation type="submission" date="2014-11" db="EMBL/GenBank/DDBJ databases">
        <title>A Rickettsiales Symbiont of Amoebae With Ancient Features.</title>
        <authorList>
            <person name="Schulz F."/>
            <person name="Martijn J."/>
            <person name="Wascher F."/>
            <person name="Kostanjsek R."/>
            <person name="Ettema T.J."/>
            <person name="Horn M."/>
        </authorList>
    </citation>
    <scope>NUCLEOTIDE SEQUENCE [LARGE SCALE GENOMIC DNA]</scope>
    <source>
        <strain evidence="2 3">UWC36</strain>
    </source>
</reference>
<protein>
    <recommendedName>
        <fullName evidence="1">N-acetyltransferase domain-containing protein</fullName>
    </recommendedName>
</protein>
<dbReference type="PANTHER" id="PTHR34822:SF1">
    <property type="entry name" value="GRPB FAMILY PROTEIN"/>
    <property type="match status" value="1"/>
</dbReference>